<evidence type="ECO:0000259" key="9">
    <source>
        <dbReference type="Pfam" id="PF06144"/>
    </source>
</evidence>
<dbReference type="SUPFAM" id="SSF52540">
    <property type="entry name" value="P-loop containing nucleoside triphosphate hydrolases"/>
    <property type="match status" value="1"/>
</dbReference>
<evidence type="ECO:0000256" key="8">
    <source>
        <dbReference type="ARBA" id="ARBA00049244"/>
    </source>
</evidence>
<sequence>MTPADLNKAISANKLPSLLFLYGEEAFLLEQSLKHLLNTAVDPATRDFNLLVLSGKDADPTLVMDTARTFPAFAERRVVVIKQAQDLSAGTLDALVPYIQEPAAECCLVFCANRIDKRKKFFQSFKKTGELIEFKPLFANKIPAFVRDQARQFGKQFSEDGLSLFCKRVGTYLTEIHGELLKLASYLGDKPVIDVDDVAAVVCDTRVDSIFDLTDVVGARKLPQALTLSERLQLEGEAPLKILAMLTRHFRQLWKTRSLLEQGASQQDVAKAVRINPYFVERIMRQSRQFDMATYPKAFELFLQMDLAMKSSGAHPQALLQKLLTDLVYLS</sequence>
<feature type="domain" description="DNA polymerase III delta subunit-like C-terminal" evidence="10">
    <location>
        <begin position="208"/>
        <end position="326"/>
    </location>
</feature>
<dbReference type="InterPro" id="IPR048466">
    <property type="entry name" value="DNA_pol3_delta-like_C"/>
</dbReference>
<dbReference type="AlphaFoldDB" id="Q1JXG1"/>
<dbReference type="PANTHER" id="PTHR34388:SF1">
    <property type="entry name" value="DNA POLYMERASE III SUBUNIT DELTA"/>
    <property type="match status" value="1"/>
</dbReference>
<dbReference type="Pfam" id="PF06144">
    <property type="entry name" value="DNA_pol3_delta"/>
    <property type="match status" value="1"/>
</dbReference>
<dbReference type="RefSeq" id="WP_006001879.1">
    <property type="nucleotide sequence ID" value="NZ_AAEW02000015.1"/>
</dbReference>
<keyword evidence="3" id="KW-0808">Transferase</keyword>
<organism evidence="11 12">
    <name type="scientific">Desulfuromonas acetoxidans (strain DSM 684 / 11070)</name>
    <dbReference type="NCBI Taxonomy" id="281689"/>
    <lineage>
        <taxon>Bacteria</taxon>
        <taxon>Pseudomonadati</taxon>
        <taxon>Thermodesulfobacteriota</taxon>
        <taxon>Desulfuromonadia</taxon>
        <taxon>Desulfuromonadales</taxon>
        <taxon>Desulfuromonadaceae</taxon>
        <taxon>Desulfuromonas</taxon>
    </lineage>
</organism>
<dbReference type="Gene3D" id="1.20.272.10">
    <property type="match status" value="1"/>
</dbReference>
<dbReference type="InterPro" id="IPR027417">
    <property type="entry name" value="P-loop_NTPase"/>
</dbReference>
<dbReference type="InterPro" id="IPR008921">
    <property type="entry name" value="DNA_pol3_clamp-load_cplx_C"/>
</dbReference>
<evidence type="ECO:0000256" key="4">
    <source>
        <dbReference type="ARBA" id="ARBA00022695"/>
    </source>
</evidence>
<evidence type="ECO:0000256" key="2">
    <source>
        <dbReference type="ARBA" id="ARBA00017703"/>
    </source>
</evidence>
<protein>
    <recommendedName>
        <fullName evidence="2">DNA polymerase III subunit delta</fullName>
        <ecNumber evidence="1">2.7.7.7</ecNumber>
    </recommendedName>
</protein>
<reference evidence="11" key="1">
    <citation type="submission" date="2006-05" db="EMBL/GenBank/DDBJ databases">
        <title>Annotation of the draft genome assembly of Desulfuromonas acetoxidans DSM 684.</title>
        <authorList>
            <consortium name="US DOE Joint Genome Institute (JGI-ORNL)"/>
            <person name="Larimer F."/>
            <person name="Land M."/>
            <person name="Hauser L."/>
        </authorList>
    </citation>
    <scope>NUCLEOTIDE SEQUENCE [LARGE SCALE GENOMIC DNA]</scope>
    <source>
        <strain evidence="11">DSM 684</strain>
    </source>
</reference>
<keyword evidence="5" id="KW-0235">DNA replication</keyword>
<comment type="similarity">
    <text evidence="7">Belongs to the DNA polymerase HolA subunit family.</text>
</comment>
<dbReference type="GO" id="GO:0003887">
    <property type="term" value="F:DNA-directed DNA polymerase activity"/>
    <property type="evidence" value="ECO:0007669"/>
    <property type="project" value="UniProtKB-KW"/>
</dbReference>
<dbReference type="Gene3D" id="3.40.50.300">
    <property type="entry name" value="P-loop containing nucleotide triphosphate hydrolases"/>
    <property type="match status" value="1"/>
</dbReference>
<dbReference type="SUPFAM" id="SSF48019">
    <property type="entry name" value="post-AAA+ oligomerization domain-like"/>
    <property type="match status" value="1"/>
</dbReference>
<evidence type="ECO:0000256" key="7">
    <source>
        <dbReference type="ARBA" id="ARBA00034754"/>
    </source>
</evidence>
<name>Q1JXG1_DESA6</name>
<dbReference type="EC" id="2.7.7.7" evidence="1"/>
<evidence type="ECO:0000256" key="5">
    <source>
        <dbReference type="ARBA" id="ARBA00022705"/>
    </source>
</evidence>
<evidence type="ECO:0000256" key="3">
    <source>
        <dbReference type="ARBA" id="ARBA00022679"/>
    </source>
</evidence>
<comment type="caution">
    <text evidence="11">The sequence shown here is derived from an EMBL/GenBank/DDBJ whole genome shotgun (WGS) entry which is preliminary data.</text>
</comment>
<dbReference type="GO" id="GO:0006261">
    <property type="term" value="P:DNA-templated DNA replication"/>
    <property type="evidence" value="ECO:0007669"/>
    <property type="project" value="TreeGrafter"/>
</dbReference>
<dbReference type="PANTHER" id="PTHR34388">
    <property type="entry name" value="DNA POLYMERASE III SUBUNIT DELTA"/>
    <property type="match status" value="1"/>
</dbReference>
<dbReference type="EMBL" id="AAEW02000015">
    <property type="protein sequence ID" value="EAT15001.1"/>
    <property type="molecule type" value="Genomic_DNA"/>
</dbReference>
<dbReference type="InterPro" id="IPR010372">
    <property type="entry name" value="DNA_pol3_delta_N"/>
</dbReference>
<dbReference type="GO" id="GO:0009360">
    <property type="term" value="C:DNA polymerase III complex"/>
    <property type="evidence" value="ECO:0007669"/>
    <property type="project" value="InterPro"/>
</dbReference>
<reference evidence="11" key="2">
    <citation type="submission" date="2006-05" db="EMBL/GenBank/DDBJ databases">
        <title>Sequencing of the draft genome and assembly of Desulfuromonas acetoxidans DSM 684.</title>
        <authorList>
            <consortium name="US DOE Joint Genome Institute (JGI-PGF)"/>
            <person name="Copeland A."/>
            <person name="Lucas S."/>
            <person name="Lapidus A."/>
            <person name="Barry K."/>
            <person name="Detter J.C."/>
            <person name="Glavina del Rio T."/>
            <person name="Hammon N."/>
            <person name="Israni S."/>
            <person name="Dalin E."/>
            <person name="Tice H."/>
            <person name="Bruce D."/>
            <person name="Pitluck S."/>
            <person name="Richardson P."/>
        </authorList>
    </citation>
    <scope>NUCLEOTIDE SEQUENCE [LARGE SCALE GENOMIC DNA]</scope>
    <source>
        <strain evidence="11">DSM 684</strain>
    </source>
</reference>
<keyword evidence="6" id="KW-0239">DNA-directed DNA polymerase</keyword>
<dbReference type="InterPro" id="IPR005790">
    <property type="entry name" value="DNA_polIII_delta"/>
</dbReference>
<gene>
    <name evidence="11" type="ORF">Dace_0779</name>
</gene>
<dbReference type="GO" id="GO:0003677">
    <property type="term" value="F:DNA binding"/>
    <property type="evidence" value="ECO:0007669"/>
    <property type="project" value="InterPro"/>
</dbReference>
<evidence type="ECO:0000313" key="11">
    <source>
        <dbReference type="EMBL" id="EAT15001.1"/>
    </source>
</evidence>
<dbReference type="Pfam" id="PF21694">
    <property type="entry name" value="DNA_pol3_delta_C"/>
    <property type="match status" value="1"/>
</dbReference>
<evidence type="ECO:0000256" key="6">
    <source>
        <dbReference type="ARBA" id="ARBA00022932"/>
    </source>
</evidence>
<evidence type="ECO:0000259" key="10">
    <source>
        <dbReference type="Pfam" id="PF21694"/>
    </source>
</evidence>
<dbReference type="Proteomes" id="UP000005695">
    <property type="component" value="Unassembled WGS sequence"/>
</dbReference>
<dbReference type="NCBIfam" id="TIGR01128">
    <property type="entry name" value="holA"/>
    <property type="match status" value="1"/>
</dbReference>
<keyword evidence="4" id="KW-0548">Nucleotidyltransferase</keyword>
<accession>Q1JXG1</accession>
<proteinExistence type="inferred from homology"/>
<comment type="catalytic activity">
    <reaction evidence="8">
        <text>DNA(n) + a 2'-deoxyribonucleoside 5'-triphosphate = DNA(n+1) + diphosphate</text>
        <dbReference type="Rhea" id="RHEA:22508"/>
        <dbReference type="Rhea" id="RHEA-COMP:17339"/>
        <dbReference type="Rhea" id="RHEA-COMP:17340"/>
        <dbReference type="ChEBI" id="CHEBI:33019"/>
        <dbReference type="ChEBI" id="CHEBI:61560"/>
        <dbReference type="ChEBI" id="CHEBI:173112"/>
        <dbReference type="EC" id="2.7.7.7"/>
    </reaction>
</comment>
<evidence type="ECO:0000313" key="12">
    <source>
        <dbReference type="Proteomes" id="UP000005695"/>
    </source>
</evidence>
<dbReference type="Gene3D" id="1.10.8.60">
    <property type="match status" value="1"/>
</dbReference>
<dbReference type="OrthoDB" id="9769782at2"/>
<feature type="domain" description="DNA polymerase III delta N-terminal" evidence="9">
    <location>
        <begin position="20"/>
        <end position="134"/>
    </location>
</feature>
<evidence type="ECO:0000256" key="1">
    <source>
        <dbReference type="ARBA" id="ARBA00012417"/>
    </source>
</evidence>
<keyword evidence="12" id="KW-1185">Reference proteome</keyword>